<reference evidence="1 2" key="1">
    <citation type="submission" date="2016-11" db="EMBL/GenBank/DDBJ databases">
        <authorList>
            <person name="Jaros S."/>
            <person name="Januszkiewicz K."/>
            <person name="Wedrychowicz H."/>
        </authorList>
    </citation>
    <scope>NUCLEOTIDE SEQUENCE [LARGE SCALE GENOMIC DNA]</scope>
    <source>
        <strain evidence="1 2">GAS499</strain>
    </source>
</reference>
<sequence>MALIEHFAAPAGPTTPPLSFAMRAGDLLVVSGIPGFDADGAIPETFEAQFGFVVRNIKRA</sequence>
<dbReference type="AlphaFoldDB" id="A0A1M6PC29"/>
<dbReference type="EMBL" id="LT670844">
    <property type="protein sequence ID" value="SHK05430.1"/>
    <property type="molecule type" value="Genomic_DNA"/>
</dbReference>
<dbReference type="SUPFAM" id="SSF55298">
    <property type="entry name" value="YjgF-like"/>
    <property type="match status" value="1"/>
</dbReference>
<evidence type="ECO:0008006" key="3">
    <source>
        <dbReference type="Google" id="ProtNLM"/>
    </source>
</evidence>
<dbReference type="Proteomes" id="UP000189935">
    <property type="component" value="Chromosome I"/>
</dbReference>
<protein>
    <recommendedName>
        <fullName evidence="3">RidA family protein</fullName>
    </recommendedName>
</protein>
<evidence type="ECO:0000313" key="2">
    <source>
        <dbReference type="Proteomes" id="UP000189935"/>
    </source>
</evidence>
<proteinExistence type="predicted"/>
<organism evidence="1 2">
    <name type="scientific">Bradyrhizobium lablabi</name>
    <dbReference type="NCBI Taxonomy" id="722472"/>
    <lineage>
        <taxon>Bacteria</taxon>
        <taxon>Pseudomonadati</taxon>
        <taxon>Pseudomonadota</taxon>
        <taxon>Alphaproteobacteria</taxon>
        <taxon>Hyphomicrobiales</taxon>
        <taxon>Nitrobacteraceae</taxon>
        <taxon>Bradyrhizobium</taxon>
    </lineage>
</organism>
<evidence type="ECO:0000313" key="1">
    <source>
        <dbReference type="EMBL" id="SHK05430.1"/>
    </source>
</evidence>
<accession>A0A1M6PC29</accession>
<name>A0A1M6PC29_9BRAD</name>
<gene>
    <name evidence="1" type="ORF">SAMN05444159_2292</name>
</gene>
<dbReference type="Gene3D" id="3.30.1330.40">
    <property type="entry name" value="RutC-like"/>
    <property type="match status" value="1"/>
</dbReference>
<dbReference type="InterPro" id="IPR035959">
    <property type="entry name" value="RutC-like_sf"/>
</dbReference>